<keyword evidence="15" id="KW-1185">Reference proteome</keyword>
<dbReference type="Proteomes" id="UP000236649">
    <property type="component" value="Chromosome 3"/>
</dbReference>
<evidence type="ECO:0000256" key="7">
    <source>
        <dbReference type="ARBA" id="ARBA00022795"/>
    </source>
</evidence>
<evidence type="ECO:0000256" key="10">
    <source>
        <dbReference type="ARBA" id="ARBA00024335"/>
    </source>
</evidence>
<dbReference type="GeneID" id="55534451"/>
<comment type="subcellular location">
    <subcellularLocation>
        <location evidence="2">Cytoplasm</location>
    </subcellularLocation>
</comment>
<proteinExistence type="inferred from homology"/>
<evidence type="ECO:0000259" key="12">
    <source>
        <dbReference type="Pfam" id="PF02108"/>
    </source>
</evidence>
<dbReference type="NCBIfam" id="TIGR02499">
    <property type="entry name" value="HrpE_YscL_not"/>
    <property type="match status" value="1"/>
</dbReference>
<evidence type="ECO:0000313" key="14">
    <source>
        <dbReference type="EMBL" id="EIN01771.1"/>
    </source>
</evidence>
<protein>
    <recommendedName>
        <fullName evidence="4">Flagellar assembly protein FliH</fullName>
    </recommendedName>
    <alternativeName>
        <fullName evidence="11">Type 3 secretion system stator protein</fullName>
    </alternativeName>
</protein>
<dbReference type="PANTHER" id="PTHR34982:SF1">
    <property type="entry name" value="FLAGELLAR ASSEMBLY PROTEIN FLIH"/>
    <property type="match status" value="1"/>
</dbReference>
<keyword evidence="7" id="KW-1005">Bacterial flagellum biogenesis</keyword>
<accession>A0AAN1JJQ7</accession>
<dbReference type="EMBL" id="CP026107">
    <property type="protein sequence ID" value="AUT74404.1"/>
    <property type="molecule type" value="Genomic_DNA"/>
</dbReference>
<dbReference type="Pfam" id="PF02108">
    <property type="entry name" value="FliH"/>
    <property type="match status" value="1"/>
</dbReference>
<keyword evidence="9" id="KW-1006">Bacterial flagellum protein export</keyword>
<dbReference type="RefSeq" id="WP_007579491.1">
    <property type="nucleotide sequence ID" value="NZ_AKAU01000054.1"/>
</dbReference>
<comment type="similarity">
    <text evidence="10">Belongs to the SctL stator family.</text>
</comment>
<dbReference type="GO" id="GO:0044781">
    <property type="term" value="P:bacterial-type flagellum organization"/>
    <property type="evidence" value="ECO:0007669"/>
    <property type="project" value="UniProtKB-KW"/>
</dbReference>
<evidence type="ECO:0000256" key="5">
    <source>
        <dbReference type="ARBA" id="ARBA00022448"/>
    </source>
</evidence>
<keyword evidence="8" id="KW-0653">Protein transport</keyword>
<gene>
    <name evidence="13" type="ORF">C2L64_39830</name>
    <name evidence="14" type="ORF">WQE_08177</name>
</gene>
<evidence type="ECO:0000256" key="8">
    <source>
        <dbReference type="ARBA" id="ARBA00022927"/>
    </source>
</evidence>
<evidence type="ECO:0000313" key="16">
    <source>
        <dbReference type="Proteomes" id="UP000236649"/>
    </source>
</evidence>
<dbReference type="GO" id="GO:0005829">
    <property type="term" value="C:cytosol"/>
    <property type="evidence" value="ECO:0007669"/>
    <property type="project" value="TreeGrafter"/>
</dbReference>
<dbReference type="InterPro" id="IPR018035">
    <property type="entry name" value="Flagellar_FliH/T3SS_HrpE"/>
</dbReference>
<name>A0AAN1JJQ7_9BURK</name>
<keyword evidence="6" id="KW-0963">Cytoplasm</keyword>
<dbReference type="InterPro" id="IPR012842">
    <property type="entry name" value="T3SS_SctL/SctL2"/>
</dbReference>
<feature type="domain" description="Flagellar assembly protein FliH/Type III secretion system HrpE" evidence="12">
    <location>
        <begin position="111"/>
        <end position="230"/>
    </location>
</feature>
<dbReference type="KEGG" id="phs:C2L64_39830"/>
<evidence type="ECO:0000256" key="11">
    <source>
        <dbReference type="ARBA" id="ARBA00040494"/>
    </source>
</evidence>
<evidence type="ECO:0000313" key="15">
    <source>
        <dbReference type="Proteomes" id="UP000004980"/>
    </source>
</evidence>
<evidence type="ECO:0000313" key="13">
    <source>
        <dbReference type="EMBL" id="AUT74404.1"/>
    </source>
</evidence>
<evidence type="ECO:0000256" key="6">
    <source>
        <dbReference type="ARBA" id="ARBA00022490"/>
    </source>
</evidence>
<comment type="function">
    <text evidence="1">Needed for flagellar regrowth and assembly.</text>
</comment>
<evidence type="ECO:0000256" key="1">
    <source>
        <dbReference type="ARBA" id="ARBA00003041"/>
    </source>
</evidence>
<organism evidence="13 16">
    <name type="scientific">Paraburkholderia hospita</name>
    <dbReference type="NCBI Taxonomy" id="169430"/>
    <lineage>
        <taxon>Bacteria</taxon>
        <taxon>Pseudomonadati</taxon>
        <taxon>Pseudomonadota</taxon>
        <taxon>Betaproteobacteria</taxon>
        <taxon>Burkholderiales</taxon>
        <taxon>Burkholderiaceae</taxon>
        <taxon>Paraburkholderia</taxon>
    </lineage>
</organism>
<reference evidence="13 16" key="2">
    <citation type="submission" date="2018-01" db="EMBL/GenBank/DDBJ databases">
        <title>Species boundaries and ecological features among Paraburkholderia terrae DSMZ17804T, P. hospita DSMZ17164T and P. caribensis DSMZ13236T.</title>
        <authorList>
            <person name="Pratama A.A."/>
        </authorList>
    </citation>
    <scope>NUCLEOTIDE SEQUENCE [LARGE SCALE GENOMIC DNA]</scope>
    <source>
        <strain evidence="13 16">DSM 17164</strain>
    </source>
</reference>
<dbReference type="InterPro" id="IPR051472">
    <property type="entry name" value="T3SS_Stator/FliH"/>
</dbReference>
<evidence type="ECO:0000256" key="4">
    <source>
        <dbReference type="ARBA" id="ARBA00016507"/>
    </source>
</evidence>
<dbReference type="EMBL" id="AKAU01000054">
    <property type="protein sequence ID" value="EIN01771.1"/>
    <property type="molecule type" value="Genomic_DNA"/>
</dbReference>
<evidence type="ECO:0000256" key="2">
    <source>
        <dbReference type="ARBA" id="ARBA00004496"/>
    </source>
</evidence>
<keyword evidence="5" id="KW-0813">Transport</keyword>
<evidence type="ECO:0000256" key="9">
    <source>
        <dbReference type="ARBA" id="ARBA00023225"/>
    </source>
</evidence>
<dbReference type="Proteomes" id="UP000004980">
    <property type="component" value="Unassembled WGS sequence"/>
</dbReference>
<comment type="similarity">
    <text evidence="3">Belongs to the FliH family.</text>
</comment>
<sequence>MVIWLSRPREAHATSNTRKDKNEPRVGLVGDIVPRETFGMLATIDDVYGRVEAERQAILAAAQIEREQILQAARDEAKALVASAAREREAASEQGYAEGVARGEAQWIERVAALSADAQRLQKGMRNRMAELVMLAVEQLVRAESAQALFARATDTIDRIVEGSANLRVSVHPADLDAARAAFGEFDARLRMLGRPVPLAVTADPRLERGACVCESDLGIVDASLSTQLDSMRAAIVRALNTSLKTHSAQAETH</sequence>
<reference evidence="14 15" key="1">
    <citation type="journal article" date="2012" name="J. Bacteriol.">
        <title>Draft Genome Sequence of the Soil Bacterium Burkholderia terrae Strain BS001, Which Interacts with Fungal Surface Structures.</title>
        <authorList>
            <person name="Nazir R."/>
            <person name="Hansen M.A."/>
            <person name="Sorensen S."/>
            <person name="van Elsas J.D."/>
        </authorList>
    </citation>
    <scope>NUCLEOTIDE SEQUENCE [LARGE SCALE GENOMIC DNA]</scope>
    <source>
        <strain evidence="14 15">BS001</strain>
    </source>
</reference>
<evidence type="ECO:0000256" key="3">
    <source>
        <dbReference type="ARBA" id="ARBA00006602"/>
    </source>
</evidence>
<dbReference type="AlphaFoldDB" id="A0AAN1JJQ7"/>
<dbReference type="PANTHER" id="PTHR34982">
    <property type="entry name" value="YOP PROTEINS TRANSLOCATION PROTEIN L"/>
    <property type="match status" value="1"/>
</dbReference>
<dbReference type="GO" id="GO:0030254">
    <property type="term" value="P:protein secretion by the type III secretion system"/>
    <property type="evidence" value="ECO:0007669"/>
    <property type="project" value="InterPro"/>
</dbReference>